<evidence type="ECO:0000313" key="1">
    <source>
        <dbReference type="EMBL" id="KFI45841.1"/>
    </source>
</evidence>
<dbReference type="AlphaFoldDB" id="A0A086ZH41"/>
<accession>A0A086ZH41</accession>
<organism evidence="1 2">
    <name type="scientific">Bifidobacterium bohemicum DSM 22767</name>
    <dbReference type="NCBI Taxonomy" id="1437606"/>
    <lineage>
        <taxon>Bacteria</taxon>
        <taxon>Bacillati</taxon>
        <taxon>Actinomycetota</taxon>
        <taxon>Actinomycetes</taxon>
        <taxon>Bifidobacteriales</taxon>
        <taxon>Bifidobacteriaceae</taxon>
        <taxon>Bifidobacterium</taxon>
    </lineage>
</organism>
<evidence type="ECO:0008006" key="3">
    <source>
        <dbReference type="Google" id="ProtNLM"/>
    </source>
</evidence>
<dbReference type="Proteomes" id="UP000029096">
    <property type="component" value="Unassembled WGS sequence"/>
</dbReference>
<name>A0A086ZH41_9BIFI</name>
<sequence>MGENTASVQTNSQDTGEFLYVQDLAKMFRVGRSKARLMMDVLPSFAVGRRDCITRSDLDVYIREHSGIRVKWPKRPHRH</sequence>
<reference evidence="1 2" key="1">
    <citation type="submission" date="2014-03" db="EMBL/GenBank/DDBJ databases">
        <title>Genomics of Bifidobacteria.</title>
        <authorList>
            <person name="Ventura M."/>
            <person name="Milani C."/>
            <person name="Lugli G.A."/>
        </authorList>
    </citation>
    <scope>NUCLEOTIDE SEQUENCE [LARGE SCALE GENOMIC DNA]</scope>
    <source>
        <strain evidence="1 2">DSM 22767</strain>
    </source>
</reference>
<comment type="caution">
    <text evidence="1">The sequence shown here is derived from an EMBL/GenBank/DDBJ whole genome shotgun (WGS) entry which is preliminary data.</text>
</comment>
<dbReference type="EMBL" id="JGYP01000002">
    <property type="protein sequence ID" value="KFI45841.1"/>
    <property type="molecule type" value="Genomic_DNA"/>
</dbReference>
<protein>
    <recommendedName>
        <fullName evidence="3">Helix-turn-helix domain-containing protein</fullName>
    </recommendedName>
</protein>
<dbReference type="STRING" id="1437606.BBOH_0644"/>
<proteinExistence type="predicted"/>
<evidence type="ECO:0000313" key="2">
    <source>
        <dbReference type="Proteomes" id="UP000029096"/>
    </source>
</evidence>
<keyword evidence="2" id="KW-1185">Reference proteome</keyword>
<gene>
    <name evidence="1" type="ORF">BBOH_0644</name>
</gene>
<dbReference type="eggNOG" id="ENOG5031VJP">
    <property type="taxonomic scope" value="Bacteria"/>
</dbReference>